<dbReference type="AlphaFoldDB" id="A0A6V7YBA8"/>
<accession>A0A6V7YBA8</accession>
<dbReference type="Proteomes" id="UP000580250">
    <property type="component" value="Unassembled WGS sequence"/>
</dbReference>
<sequence length="75" mass="8891">MQYIIIINFQLRSLIRTKNLFSKIYSHFFKKNFFLNKIPKIGDSVNIEEKDVECVVCSTEFEIRESAQKLECGVR</sequence>
<comment type="caution">
    <text evidence="1">The sequence shown here is derived from an EMBL/GenBank/DDBJ whole genome shotgun (WGS) entry which is preliminary data.</text>
</comment>
<proteinExistence type="predicted"/>
<organism evidence="1 2">
    <name type="scientific">Meloidogyne enterolobii</name>
    <name type="common">Root-knot nematode worm</name>
    <name type="synonym">Meloidogyne mayaguensis</name>
    <dbReference type="NCBI Taxonomy" id="390850"/>
    <lineage>
        <taxon>Eukaryota</taxon>
        <taxon>Metazoa</taxon>
        <taxon>Ecdysozoa</taxon>
        <taxon>Nematoda</taxon>
        <taxon>Chromadorea</taxon>
        <taxon>Rhabditida</taxon>
        <taxon>Tylenchina</taxon>
        <taxon>Tylenchomorpha</taxon>
        <taxon>Tylenchoidea</taxon>
        <taxon>Meloidogynidae</taxon>
        <taxon>Meloidogyninae</taxon>
        <taxon>Meloidogyne</taxon>
    </lineage>
</organism>
<evidence type="ECO:0000313" key="2">
    <source>
        <dbReference type="Proteomes" id="UP000580250"/>
    </source>
</evidence>
<protein>
    <submittedName>
        <fullName evidence="1">Uncharacterized protein</fullName>
    </submittedName>
</protein>
<evidence type="ECO:0000313" key="1">
    <source>
        <dbReference type="EMBL" id="CAD2208963.1"/>
    </source>
</evidence>
<dbReference type="EMBL" id="CAJEWN010003940">
    <property type="protein sequence ID" value="CAD2208963.1"/>
    <property type="molecule type" value="Genomic_DNA"/>
</dbReference>
<gene>
    <name evidence="1" type="ORF">MENT_LOCUS63061</name>
</gene>
<reference evidence="1 2" key="1">
    <citation type="submission" date="2020-08" db="EMBL/GenBank/DDBJ databases">
        <authorList>
            <person name="Koutsovoulos G."/>
            <person name="Danchin GJ E."/>
        </authorList>
    </citation>
    <scope>NUCLEOTIDE SEQUENCE [LARGE SCALE GENOMIC DNA]</scope>
</reference>
<name>A0A6V7YBA8_MELEN</name>